<reference evidence="2" key="1">
    <citation type="submission" date="2015-01" db="EMBL/GenBank/DDBJ databases">
        <authorList>
            <person name="MANFREDI Pablo"/>
        </authorList>
    </citation>
    <scope>NUCLEOTIDE SEQUENCE [LARGE SCALE GENOMIC DNA]</scope>
    <source>
        <strain evidence="2">Cc11</strain>
    </source>
</reference>
<dbReference type="EMBL" id="CDOK01000163">
    <property type="protein sequence ID" value="CEN52443.1"/>
    <property type="molecule type" value="Genomic_DNA"/>
</dbReference>
<proteinExistence type="predicted"/>
<evidence type="ECO:0000313" key="1">
    <source>
        <dbReference type="EMBL" id="CEN52443.1"/>
    </source>
</evidence>
<protein>
    <submittedName>
        <fullName evidence="1">Uncharacterized protein</fullName>
    </submittedName>
</protein>
<dbReference type="AlphaFoldDB" id="A0A0B7IR54"/>
<organism evidence="1 2">
    <name type="scientific">Capnocytophaga canimorsus</name>
    <dbReference type="NCBI Taxonomy" id="28188"/>
    <lineage>
        <taxon>Bacteria</taxon>
        <taxon>Pseudomonadati</taxon>
        <taxon>Bacteroidota</taxon>
        <taxon>Flavobacteriia</taxon>
        <taxon>Flavobacteriales</taxon>
        <taxon>Flavobacteriaceae</taxon>
        <taxon>Capnocytophaga</taxon>
    </lineage>
</organism>
<sequence>MKQILILLLSLFLTQCTQREIQLPQVSGVLQSEMVDYSVIYIFFNEENQEAELNANSLITSTHWVFHIDRRLTMHQAAEKIIKMQEKKEKPGMHNNPNSRNFFSVADMENKQLRFLEFTKQRFDWKGIDTEKIPQLSAIANSEGSFETRTDAVWVDGAMNFQDFCCTFIPNSTKRIVFHKNICSTLKIFVFGIDRNFKFYTCRFY</sequence>
<accession>A0A0B7IR54</accession>
<gene>
    <name evidence="1" type="ORF">CCAN11_2450042</name>
</gene>
<name>A0A0B7IR54_9FLAO</name>
<evidence type="ECO:0000313" key="2">
    <source>
        <dbReference type="Proteomes" id="UP000039370"/>
    </source>
</evidence>
<dbReference type="Proteomes" id="UP000039370">
    <property type="component" value="Unassembled WGS sequence"/>
</dbReference>